<evidence type="ECO:0000313" key="3">
    <source>
        <dbReference type="Proteomes" id="UP001589568"/>
    </source>
</evidence>
<organism evidence="2 3">
    <name type="scientific">Nonomuraea salmonea</name>
    <dbReference type="NCBI Taxonomy" id="46181"/>
    <lineage>
        <taxon>Bacteria</taxon>
        <taxon>Bacillati</taxon>
        <taxon>Actinomycetota</taxon>
        <taxon>Actinomycetes</taxon>
        <taxon>Streptosporangiales</taxon>
        <taxon>Streptosporangiaceae</taxon>
        <taxon>Nonomuraea</taxon>
    </lineage>
</organism>
<dbReference type="InterPro" id="IPR011032">
    <property type="entry name" value="GroES-like_sf"/>
</dbReference>
<evidence type="ECO:0000313" key="2">
    <source>
        <dbReference type="EMBL" id="MFB9473341.1"/>
    </source>
</evidence>
<dbReference type="InterPro" id="IPR052733">
    <property type="entry name" value="Chloroplast_QOR"/>
</dbReference>
<comment type="caution">
    <text evidence="2">The sequence shown here is derived from an EMBL/GenBank/DDBJ whole genome shotgun (WGS) entry which is preliminary data.</text>
</comment>
<dbReference type="InterPro" id="IPR036291">
    <property type="entry name" value="NAD(P)-bd_dom_sf"/>
</dbReference>
<dbReference type="Pfam" id="PF13602">
    <property type="entry name" value="ADH_zinc_N_2"/>
    <property type="match status" value="1"/>
</dbReference>
<dbReference type="PANTHER" id="PTHR44013">
    <property type="entry name" value="ZINC-TYPE ALCOHOL DEHYDROGENASE-LIKE PROTEIN C16A3.02C"/>
    <property type="match status" value="1"/>
</dbReference>
<reference evidence="2 3" key="1">
    <citation type="submission" date="2024-09" db="EMBL/GenBank/DDBJ databases">
        <authorList>
            <person name="Sun Q."/>
            <person name="Mori K."/>
        </authorList>
    </citation>
    <scope>NUCLEOTIDE SEQUENCE [LARGE SCALE GENOMIC DNA]</scope>
    <source>
        <strain evidence="2 3">JCM 3324</strain>
    </source>
</reference>
<dbReference type="Pfam" id="PF08240">
    <property type="entry name" value="ADH_N"/>
    <property type="match status" value="1"/>
</dbReference>
<dbReference type="SMART" id="SM00829">
    <property type="entry name" value="PKS_ER"/>
    <property type="match status" value="1"/>
</dbReference>
<dbReference type="SUPFAM" id="SSF51735">
    <property type="entry name" value="NAD(P)-binding Rossmann-fold domains"/>
    <property type="match status" value="1"/>
</dbReference>
<protein>
    <submittedName>
        <fullName evidence="2">NAD(P)-dependent alcohol dehydrogenase</fullName>
    </submittedName>
</protein>
<dbReference type="RefSeq" id="WP_364376475.1">
    <property type="nucleotide sequence ID" value="NZ_JBHMCF010000034.1"/>
</dbReference>
<name>A0ABV5NTQ1_9ACTN</name>
<dbReference type="Gene3D" id="3.40.50.720">
    <property type="entry name" value="NAD(P)-binding Rossmann-like Domain"/>
    <property type="match status" value="1"/>
</dbReference>
<dbReference type="EMBL" id="JBHMCF010000034">
    <property type="protein sequence ID" value="MFB9473341.1"/>
    <property type="molecule type" value="Genomic_DNA"/>
</dbReference>
<proteinExistence type="predicted"/>
<dbReference type="CDD" id="cd08267">
    <property type="entry name" value="MDR1"/>
    <property type="match status" value="1"/>
</dbReference>
<dbReference type="Gene3D" id="3.90.180.10">
    <property type="entry name" value="Medium-chain alcohol dehydrogenases, catalytic domain"/>
    <property type="match status" value="1"/>
</dbReference>
<gene>
    <name evidence="2" type="ORF">ACFFR3_27910</name>
</gene>
<dbReference type="SUPFAM" id="SSF50129">
    <property type="entry name" value="GroES-like"/>
    <property type="match status" value="1"/>
</dbReference>
<dbReference type="InterPro" id="IPR020843">
    <property type="entry name" value="ER"/>
</dbReference>
<dbReference type="InterPro" id="IPR013154">
    <property type="entry name" value="ADH-like_N"/>
</dbReference>
<accession>A0ABV5NTQ1</accession>
<dbReference type="Proteomes" id="UP001589568">
    <property type="component" value="Unassembled WGS sequence"/>
</dbReference>
<feature type="domain" description="Enoyl reductase (ER)" evidence="1">
    <location>
        <begin position="12"/>
        <end position="322"/>
    </location>
</feature>
<evidence type="ECO:0000259" key="1">
    <source>
        <dbReference type="SMART" id="SM00829"/>
    </source>
</evidence>
<dbReference type="PANTHER" id="PTHR44013:SF1">
    <property type="entry name" value="ZINC-TYPE ALCOHOL DEHYDROGENASE-LIKE PROTEIN C16A3.02C"/>
    <property type="match status" value="1"/>
</dbReference>
<keyword evidence="3" id="KW-1185">Reference proteome</keyword>
<sequence>MTMQAIRYRAYGPPEVVELHEVPAPVPGEGEVLVRVRAAAVNPGDWHFMRGSPYAFRAVAGLTRPKAPELGNDFAGDVEAVGKGAGGFQPGDRVYGCRRGAFAEYVTVPSDGPLSAMPGGLAYEEAAAIPTSGLTALQALRDKGGVREGHRVLVNGASGGIGTFAVRLAKAYGAEVTGVCSTRNVELVRSLGADHVIDYTRQDFTTSGRRYDLVLDNVGNHSLRALRRVLAPGGTLVPNSGDGDRWFGPIGRLIVGHLTSRFAGHRFATFLTSENAADLATLRELAESGALTPVIGRTYPLREAAAAIAHLEGGHARGKIVLLL</sequence>